<organism evidence="3 4">
    <name type="scientific">Sinomonas flava</name>
    <dbReference type="NCBI Taxonomy" id="496857"/>
    <lineage>
        <taxon>Bacteria</taxon>
        <taxon>Bacillati</taxon>
        <taxon>Actinomycetota</taxon>
        <taxon>Actinomycetes</taxon>
        <taxon>Micrococcales</taxon>
        <taxon>Micrococcaceae</taxon>
        <taxon>Sinomonas</taxon>
    </lineage>
</organism>
<feature type="compositionally biased region" description="Basic and acidic residues" evidence="1">
    <location>
        <begin position="67"/>
        <end position="76"/>
    </location>
</feature>
<reference evidence="3 4" key="1">
    <citation type="journal article" date="2019" name="Int. J. Syst. Evol. Microbiol.">
        <title>The Global Catalogue of Microorganisms (GCM) 10K type strain sequencing project: providing services to taxonomists for standard genome sequencing and annotation.</title>
        <authorList>
            <consortium name="The Broad Institute Genomics Platform"/>
            <consortium name="The Broad Institute Genome Sequencing Center for Infectious Disease"/>
            <person name="Wu L."/>
            <person name="Ma J."/>
        </authorList>
    </citation>
    <scope>NUCLEOTIDE SEQUENCE [LARGE SCALE GENOMIC DNA]</scope>
    <source>
        <strain evidence="3 4">JCM 16034</strain>
    </source>
</reference>
<evidence type="ECO:0000313" key="3">
    <source>
        <dbReference type="EMBL" id="GAA2198460.1"/>
    </source>
</evidence>
<keyword evidence="2" id="KW-0472">Membrane</keyword>
<accession>A0ABN3BNN3</accession>
<keyword evidence="2" id="KW-1133">Transmembrane helix</keyword>
<evidence type="ECO:0000313" key="4">
    <source>
        <dbReference type="Proteomes" id="UP001500432"/>
    </source>
</evidence>
<evidence type="ECO:0000256" key="1">
    <source>
        <dbReference type="SAM" id="MobiDB-lite"/>
    </source>
</evidence>
<protein>
    <submittedName>
        <fullName evidence="3">Uncharacterized protein</fullName>
    </submittedName>
</protein>
<feature type="compositionally biased region" description="Basic and acidic residues" evidence="1">
    <location>
        <begin position="258"/>
        <end position="274"/>
    </location>
</feature>
<dbReference type="EMBL" id="BAAAQW010000003">
    <property type="protein sequence ID" value="GAA2198460.1"/>
    <property type="molecule type" value="Genomic_DNA"/>
</dbReference>
<feature type="region of interest" description="Disordered" evidence="1">
    <location>
        <begin position="218"/>
        <end position="309"/>
    </location>
</feature>
<sequence>MVLGAAVLLWLLWVAPYLLKRRRPPRAAAEAALLSEAAPGGPRDGGVAGAASSLGLDPAVRSAGSERPAKLQDHDAGTPASAAASRPAPRPFRIRWGRVVLAGIGLAMLLASVVCLGLLVLGVPLWLPLVFAAGTAASATVLRSLAVRDRRRRVDAAFRAAMREPGPAPAQRQRPPAPSEVFDGGDTPAPAAKVLTREELRAVALEVARASQASADAAAKASGADSEETWEPVGVPKPSYLDAAKAERPEPEPLPAQEDPKPEGRPVLKPKPETPEPGSVPGVPALAPRPTGRAGALGNLDDVLRRRRA</sequence>
<name>A0ABN3BNN3_9MICC</name>
<comment type="caution">
    <text evidence="3">The sequence shown here is derived from an EMBL/GenBank/DDBJ whole genome shotgun (WGS) entry which is preliminary data.</text>
</comment>
<evidence type="ECO:0000256" key="2">
    <source>
        <dbReference type="SAM" id="Phobius"/>
    </source>
</evidence>
<feature type="transmembrane region" description="Helical" evidence="2">
    <location>
        <begin position="99"/>
        <end position="119"/>
    </location>
</feature>
<dbReference type="Proteomes" id="UP001500432">
    <property type="component" value="Unassembled WGS sequence"/>
</dbReference>
<feature type="transmembrane region" description="Helical" evidence="2">
    <location>
        <begin position="125"/>
        <end position="146"/>
    </location>
</feature>
<keyword evidence="2" id="KW-0812">Transmembrane</keyword>
<keyword evidence="4" id="KW-1185">Reference proteome</keyword>
<feature type="region of interest" description="Disordered" evidence="1">
    <location>
        <begin position="65"/>
        <end position="86"/>
    </location>
</feature>
<feature type="region of interest" description="Disordered" evidence="1">
    <location>
        <begin position="160"/>
        <end position="189"/>
    </location>
</feature>
<proteinExistence type="predicted"/>
<gene>
    <name evidence="3" type="ORF">GCM10009849_11200</name>
</gene>